<accession>A0A261W9Z7</accession>
<comment type="caution">
    <text evidence="1">The sequence shown here is derived from an EMBL/GenBank/DDBJ whole genome shotgun (WGS) entry which is preliminary data.</text>
</comment>
<evidence type="ECO:0000313" key="1">
    <source>
        <dbReference type="EMBL" id="OZI83015.1"/>
    </source>
</evidence>
<dbReference type="Proteomes" id="UP000217163">
    <property type="component" value="Unassembled WGS sequence"/>
</dbReference>
<reference evidence="2" key="1">
    <citation type="journal article" date="2016" name="Sci. Rep.">
        <title>Genome analysis of the kiwifruit canker pathogen Pseudomonas syringae pv. actinidiae biovar 5.</title>
        <authorList>
            <person name="Fujikawa T."/>
            <person name="Sawada H."/>
        </authorList>
    </citation>
    <scope>NUCLEOTIDE SEQUENCE [LARGE SCALE GENOMIC DNA]</scope>
    <source>
        <strain evidence="2">MAFF 212061</strain>
    </source>
</reference>
<proteinExistence type="predicted"/>
<organism evidence="1 2">
    <name type="scientific">Pseudomonas avellanae</name>
    <dbReference type="NCBI Taxonomy" id="46257"/>
    <lineage>
        <taxon>Bacteria</taxon>
        <taxon>Pseudomonadati</taxon>
        <taxon>Pseudomonadota</taxon>
        <taxon>Gammaproteobacteria</taxon>
        <taxon>Pseudomonadales</taxon>
        <taxon>Pseudomonadaceae</taxon>
        <taxon>Pseudomonas</taxon>
    </lineage>
</organism>
<sequence>MGHGSMCQLACAAVNNPFEHLLLIVPRPMLAHRSLGKLIGEFGNSRKRCTLTLQFTLHCTQQPCEILRRRGGSAPECGVQFTGGDERMGTSLLRRLRMAALGFEGRRGNTRQE</sequence>
<evidence type="ECO:0000313" key="2">
    <source>
        <dbReference type="Proteomes" id="UP000217163"/>
    </source>
</evidence>
<dbReference type="AlphaFoldDB" id="A0A261W9Z7"/>
<name>A0A261W9Z7_9PSED</name>
<gene>
    <name evidence="1" type="ORF">CFN58_34240</name>
</gene>
<dbReference type="EMBL" id="NKQU01000656">
    <property type="protein sequence ID" value="OZI83015.1"/>
    <property type="molecule type" value="Genomic_DNA"/>
</dbReference>
<protein>
    <submittedName>
        <fullName evidence="1">Uncharacterized protein</fullName>
    </submittedName>
</protein>